<dbReference type="OrthoDB" id="3515910at2759"/>
<dbReference type="AlphaFoldDB" id="A0A2J6SI41"/>
<dbReference type="GeneID" id="36590057"/>
<feature type="region of interest" description="Disordered" evidence="1">
    <location>
        <begin position="1"/>
        <end position="21"/>
    </location>
</feature>
<evidence type="ECO:0000313" key="2">
    <source>
        <dbReference type="EMBL" id="PMD50434.1"/>
    </source>
</evidence>
<organism evidence="2 3">
    <name type="scientific">Hyaloscypha bicolor E</name>
    <dbReference type="NCBI Taxonomy" id="1095630"/>
    <lineage>
        <taxon>Eukaryota</taxon>
        <taxon>Fungi</taxon>
        <taxon>Dikarya</taxon>
        <taxon>Ascomycota</taxon>
        <taxon>Pezizomycotina</taxon>
        <taxon>Leotiomycetes</taxon>
        <taxon>Helotiales</taxon>
        <taxon>Hyaloscyphaceae</taxon>
        <taxon>Hyaloscypha</taxon>
        <taxon>Hyaloscypha bicolor</taxon>
    </lineage>
</organism>
<proteinExistence type="predicted"/>
<feature type="compositionally biased region" description="Basic residues" evidence="1">
    <location>
        <begin position="246"/>
        <end position="255"/>
    </location>
</feature>
<gene>
    <name evidence="2" type="ORF">K444DRAFT_621818</name>
</gene>
<accession>A0A2J6SI41</accession>
<name>A0A2J6SI41_9HELO</name>
<keyword evidence="3" id="KW-1185">Reference proteome</keyword>
<dbReference type="EMBL" id="KZ613913">
    <property type="protein sequence ID" value="PMD50434.1"/>
    <property type="molecule type" value="Genomic_DNA"/>
</dbReference>
<feature type="region of interest" description="Disordered" evidence="1">
    <location>
        <begin position="240"/>
        <end position="265"/>
    </location>
</feature>
<dbReference type="InParanoid" id="A0A2J6SI41"/>
<evidence type="ECO:0000256" key="1">
    <source>
        <dbReference type="SAM" id="MobiDB-lite"/>
    </source>
</evidence>
<sequence length="483" mass="54181">MGVKTQWPEPGLHNPKSNDTSCRLTVPVGPMVVDGTVSLPAANNVDYCLQRPLDESMEGGNGKDQSQTLAVGNRNVSALDVIPSDLSERNTENPSPALRQMTNFSTCTEPSHISIRTKPEQTKRKRTAYCGIGGSAYLPPAGKMEALSKLSLKASDKFQRIAGPEILATLWYYLRAQRCSPSEQRRAMPQTADPSDTSITGQLLKYQLQYKNMGTSNEYFVELSRRLYFARIAGLYAKETSARKQAPPRRKRRRTSGGDRVSATNTSVNDTFVDFLLPQLQLKGNTRKNAKRRFENWRQIGRACAKLVESYDVGILLLLPQDLWDENLRELTASQEDALIAYLDSSKPCLKTDIKNLSSFLSALIDGQSLPKRTLMLEVLTEAQIRSGELEIRPLRELLEYSDDVNYASYLTDEALSELSQTESDASPHPLVDLEHQASNYVNLPNLTASNHHDPSNMSYTDYLSSPIDWKEMDRFGEDFFYS</sequence>
<reference evidence="2 3" key="1">
    <citation type="submission" date="2016-04" db="EMBL/GenBank/DDBJ databases">
        <title>A degradative enzymes factory behind the ericoid mycorrhizal symbiosis.</title>
        <authorList>
            <consortium name="DOE Joint Genome Institute"/>
            <person name="Martino E."/>
            <person name="Morin E."/>
            <person name="Grelet G."/>
            <person name="Kuo A."/>
            <person name="Kohler A."/>
            <person name="Daghino S."/>
            <person name="Barry K."/>
            <person name="Choi C."/>
            <person name="Cichocki N."/>
            <person name="Clum A."/>
            <person name="Copeland A."/>
            <person name="Hainaut M."/>
            <person name="Haridas S."/>
            <person name="Labutti K."/>
            <person name="Lindquist E."/>
            <person name="Lipzen A."/>
            <person name="Khouja H.-R."/>
            <person name="Murat C."/>
            <person name="Ohm R."/>
            <person name="Olson A."/>
            <person name="Spatafora J."/>
            <person name="Veneault-Fourrey C."/>
            <person name="Henrissat B."/>
            <person name="Grigoriev I."/>
            <person name="Martin F."/>
            <person name="Perotto S."/>
        </authorList>
    </citation>
    <scope>NUCLEOTIDE SEQUENCE [LARGE SCALE GENOMIC DNA]</scope>
    <source>
        <strain evidence="2 3">E</strain>
    </source>
</reference>
<dbReference type="RefSeq" id="XP_024727338.1">
    <property type="nucleotide sequence ID" value="XM_024881980.1"/>
</dbReference>
<protein>
    <submittedName>
        <fullName evidence="2">Uncharacterized protein</fullName>
    </submittedName>
</protein>
<dbReference type="Proteomes" id="UP000235371">
    <property type="component" value="Unassembled WGS sequence"/>
</dbReference>
<evidence type="ECO:0000313" key="3">
    <source>
        <dbReference type="Proteomes" id="UP000235371"/>
    </source>
</evidence>